<keyword evidence="3 5" id="KW-0687">Ribonucleoprotein</keyword>
<dbReference type="Pfam" id="PF00380">
    <property type="entry name" value="Ribosomal_S9"/>
    <property type="match status" value="1"/>
</dbReference>
<dbReference type="GO" id="GO:0015935">
    <property type="term" value="C:small ribosomal subunit"/>
    <property type="evidence" value="ECO:0007669"/>
    <property type="project" value="TreeGrafter"/>
</dbReference>
<evidence type="ECO:0000256" key="6">
    <source>
        <dbReference type="RuleBase" id="RU003815"/>
    </source>
</evidence>
<evidence type="ECO:0000256" key="4">
    <source>
        <dbReference type="ARBA" id="ARBA00035259"/>
    </source>
</evidence>
<dbReference type="SUPFAM" id="SSF54211">
    <property type="entry name" value="Ribosomal protein S5 domain 2-like"/>
    <property type="match status" value="1"/>
</dbReference>
<keyword evidence="2 5" id="KW-0689">Ribosomal protein</keyword>
<dbReference type="PANTHER" id="PTHR21569:SF1">
    <property type="entry name" value="SMALL RIBOSOMAL SUBUNIT PROTEIN US9M"/>
    <property type="match status" value="1"/>
</dbReference>
<dbReference type="GO" id="GO:0003723">
    <property type="term" value="F:RNA binding"/>
    <property type="evidence" value="ECO:0007669"/>
    <property type="project" value="TreeGrafter"/>
</dbReference>
<organism evidence="7">
    <name type="scientific">Desulfobacca acetoxidans</name>
    <dbReference type="NCBI Taxonomy" id="60893"/>
    <lineage>
        <taxon>Bacteria</taxon>
        <taxon>Pseudomonadati</taxon>
        <taxon>Thermodesulfobacteriota</taxon>
        <taxon>Desulfobaccia</taxon>
        <taxon>Desulfobaccales</taxon>
        <taxon>Desulfobaccaceae</taxon>
        <taxon>Desulfobacca</taxon>
    </lineage>
</organism>
<dbReference type="HAMAP" id="MF_00532_B">
    <property type="entry name" value="Ribosomal_uS9_B"/>
    <property type="match status" value="1"/>
</dbReference>
<dbReference type="InterPro" id="IPR000754">
    <property type="entry name" value="Ribosomal_uS9"/>
</dbReference>
<dbReference type="GO" id="GO:0005737">
    <property type="term" value="C:cytoplasm"/>
    <property type="evidence" value="ECO:0007669"/>
    <property type="project" value="UniProtKB-ARBA"/>
</dbReference>
<evidence type="ECO:0000313" key="7">
    <source>
        <dbReference type="EMBL" id="HGB13966.1"/>
    </source>
</evidence>
<sequence length="131" mass="14564">MAEGFYIHAVGKRKTAVARVYLKPGTGRITVNNRAFEDYFPLETTRNLARQPLSLLNVGTDLDILVNVQGGGPEGQAGAIKHGLSRALVSLNPEYRPLLKKAGLLTRDARIKERKKYGRRGARRGCQYSKR</sequence>
<comment type="similarity">
    <text evidence="1 5 6">Belongs to the universal ribosomal protein uS9 family.</text>
</comment>
<name>A0A7C3SI13_9BACT</name>
<dbReference type="GO" id="GO:0006412">
    <property type="term" value="P:translation"/>
    <property type="evidence" value="ECO:0007669"/>
    <property type="project" value="UniProtKB-UniRule"/>
</dbReference>
<dbReference type="AlphaFoldDB" id="A0A7C3SI13"/>
<dbReference type="FunFam" id="3.30.230.10:FF:000001">
    <property type="entry name" value="30S ribosomal protein S9"/>
    <property type="match status" value="1"/>
</dbReference>
<dbReference type="InterPro" id="IPR014721">
    <property type="entry name" value="Ribsml_uS5_D2-typ_fold_subgr"/>
</dbReference>
<dbReference type="Gene3D" id="3.30.230.10">
    <property type="match status" value="1"/>
</dbReference>
<gene>
    <name evidence="5" type="primary">rpsI</name>
    <name evidence="7" type="ORF">ENV62_01825</name>
</gene>
<accession>A0A7C3SI13</accession>
<dbReference type="GO" id="GO:0003735">
    <property type="term" value="F:structural constituent of ribosome"/>
    <property type="evidence" value="ECO:0007669"/>
    <property type="project" value="InterPro"/>
</dbReference>
<dbReference type="PROSITE" id="PS00360">
    <property type="entry name" value="RIBOSOMAL_S9"/>
    <property type="match status" value="1"/>
</dbReference>
<dbReference type="NCBIfam" id="NF001099">
    <property type="entry name" value="PRK00132.1"/>
    <property type="match status" value="1"/>
</dbReference>
<evidence type="ECO:0000256" key="3">
    <source>
        <dbReference type="ARBA" id="ARBA00023274"/>
    </source>
</evidence>
<protein>
    <recommendedName>
        <fullName evidence="4 5">Small ribosomal subunit protein uS9</fullName>
    </recommendedName>
</protein>
<proteinExistence type="inferred from homology"/>
<dbReference type="EMBL" id="DTHB01000016">
    <property type="protein sequence ID" value="HGB13966.1"/>
    <property type="molecule type" value="Genomic_DNA"/>
</dbReference>
<evidence type="ECO:0000256" key="1">
    <source>
        <dbReference type="ARBA" id="ARBA00005251"/>
    </source>
</evidence>
<comment type="caution">
    <text evidence="7">The sequence shown here is derived from an EMBL/GenBank/DDBJ whole genome shotgun (WGS) entry which is preliminary data.</text>
</comment>
<dbReference type="InterPro" id="IPR020568">
    <property type="entry name" value="Ribosomal_Su5_D2-typ_SF"/>
</dbReference>
<dbReference type="PANTHER" id="PTHR21569">
    <property type="entry name" value="RIBOSOMAL PROTEIN S9"/>
    <property type="match status" value="1"/>
</dbReference>
<evidence type="ECO:0000256" key="2">
    <source>
        <dbReference type="ARBA" id="ARBA00022980"/>
    </source>
</evidence>
<dbReference type="InterPro" id="IPR020574">
    <property type="entry name" value="Ribosomal_uS9_CS"/>
</dbReference>
<reference evidence="7" key="1">
    <citation type="journal article" date="2020" name="mSystems">
        <title>Genome- and Community-Level Interaction Insights into Carbon Utilization and Element Cycling Functions of Hydrothermarchaeota in Hydrothermal Sediment.</title>
        <authorList>
            <person name="Zhou Z."/>
            <person name="Liu Y."/>
            <person name="Xu W."/>
            <person name="Pan J."/>
            <person name="Luo Z.H."/>
            <person name="Li M."/>
        </authorList>
    </citation>
    <scope>NUCLEOTIDE SEQUENCE [LARGE SCALE GENOMIC DNA]</scope>
    <source>
        <strain evidence="7">SpSt-776</strain>
    </source>
</reference>
<dbReference type="InterPro" id="IPR023035">
    <property type="entry name" value="Ribosomal_uS9_bac/plastid"/>
</dbReference>
<evidence type="ECO:0000256" key="5">
    <source>
        <dbReference type="HAMAP-Rule" id="MF_00532"/>
    </source>
</evidence>